<keyword evidence="1" id="KW-0812">Transmembrane</keyword>
<evidence type="ECO:0000313" key="3">
    <source>
        <dbReference type="EMBL" id="MBT0664286.1"/>
    </source>
</evidence>
<dbReference type="Proteomes" id="UP000811899">
    <property type="component" value="Unassembled WGS sequence"/>
</dbReference>
<keyword evidence="2" id="KW-0732">Signal</keyword>
<keyword evidence="4" id="KW-1185">Reference proteome</keyword>
<feature type="transmembrane region" description="Helical" evidence="1">
    <location>
        <begin position="36"/>
        <end position="55"/>
    </location>
</feature>
<evidence type="ECO:0000313" key="4">
    <source>
        <dbReference type="Proteomes" id="UP000811899"/>
    </source>
</evidence>
<dbReference type="EMBL" id="JAHCVJ010000003">
    <property type="protein sequence ID" value="MBT0664286.1"/>
    <property type="molecule type" value="Genomic_DNA"/>
</dbReference>
<dbReference type="RefSeq" id="WP_214171073.1">
    <property type="nucleotide sequence ID" value="NZ_JAHCVJ010000003.1"/>
</dbReference>
<gene>
    <name evidence="3" type="ORF">KI809_08230</name>
</gene>
<protein>
    <submittedName>
        <fullName evidence="3">Uncharacterized protein</fullName>
    </submittedName>
</protein>
<organism evidence="3 4">
    <name type="scientific">Geoanaerobacter pelophilus</name>
    <dbReference type="NCBI Taxonomy" id="60036"/>
    <lineage>
        <taxon>Bacteria</taxon>
        <taxon>Pseudomonadati</taxon>
        <taxon>Thermodesulfobacteriota</taxon>
        <taxon>Desulfuromonadia</taxon>
        <taxon>Geobacterales</taxon>
        <taxon>Geobacteraceae</taxon>
        <taxon>Geoanaerobacter</taxon>
    </lineage>
</organism>
<feature type="chain" id="PRO_5043811837" evidence="2">
    <location>
        <begin position="27"/>
        <end position="130"/>
    </location>
</feature>
<feature type="signal peptide" evidence="2">
    <location>
        <begin position="1"/>
        <end position="26"/>
    </location>
</feature>
<evidence type="ECO:0000256" key="2">
    <source>
        <dbReference type="SAM" id="SignalP"/>
    </source>
</evidence>
<reference evidence="3 4" key="1">
    <citation type="submission" date="2021-05" db="EMBL/GenBank/DDBJ databases">
        <title>The draft genome of Geobacter pelophilus DSM 12255.</title>
        <authorList>
            <person name="Xu Z."/>
            <person name="Masuda Y."/>
            <person name="Itoh H."/>
            <person name="Senoo K."/>
        </authorList>
    </citation>
    <scope>NUCLEOTIDE SEQUENCE [LARGE SCALE GENOMIC DNA]</scope>
    <source>
        <strain evidence="3 4">DSM 12255</strain>
    </source>
</reference>
<keyword evidence="1" id="KW-0472">Membrane</keyword>
<proteinExistence type="predicted"/>
<dbReference type="AlphaFoldDB" id="A0AAW4LAR8"/>
<keyword evidence="1" id="KW-1133">Transmembrane helix</keyword>
<accession>A0AAW4LAR8</accession>
<sequence length="130" mass="13501">MKRVTKVFAVAIAVSMLTSISVPCQAAENPFVETFQSAFYGGLAGALVGGALLAFTKHPGDHLDYIGYGGAGGVLVGAAYGLVKATKSLAEYENGKVKFAIPTVMPGLQENPTTGHTSVVFNAQLFRGTF</sequence>
<name>A0AAW4LAR8_9BACT</name>
<evidence type="ECO:0000256" key="1">
    <source>
        <dbReference type="SAM" id="Phobius"/>
    </source>
</evidence>
<comment type="caution">
    <text evidence="3">The sequence shown here is derived from an EMBL/GenBank/DDBJ whole genome shotgun (WGS) entry which is preliminary data.</text>
</comment>